<evidence type="ECO:0000313" key="9">
    <source>
        <dbReference type="EMBL" id="ETW97877.1"/>
    </source>
</evidence>
<feature type="domain" description="ABC transmembrane type-1" evidence="8">
    <location>
        <begin position="106"/>
        <end position="302"/>
    </location>
</feature>
<gene>
    <name evidence="9" type="ORF">ETSY1_20970</name>
</gene>
<dbReference type="SUPFAM" id="SSF161098">
    <property type="entry name" value="MetI-like"/>
    <property type="match status" value="1"/>
</dbReference>
<proteinExistence type="inferred from homology"/>
<protein>
    <recommendedName>
        <fullName evidence="8">ABC transmembrane type-1 domain-containing protein</fullName>
    </recommendedName>
</protein>
<dbReference type="PANTHER" id="PTHR43386:SF1">
    <property type="entry name" value="D,D-DIPEPTIDE TRANSPORT SYSTEM PERMEASE PROTEIN DDPC-RELATED"/>
    <property type="match status" value="1"/>
</dbReference>
<accession>W4LIT0</accession>
<keyword evidence="4 7" id="KW-0812">Transmembrane</keyword>
<dbReference type="PROSITE" id="PS50928">
    <property type="entry name" value="ABC_TM1"/>
    <property type="match status" value="1"/>
</dbReference>
<dbReference type="EMBL" id="AZHW01000608">
    <property type="protein sequence ID" value="ETW97877.1"/>
    <property type="molecule type" value="Genomic_DNA"/>
</dbReference>
<feature type="transmembrane region" description="Helical" evidence="7">
    <location>
        <begin position="282"/>
        <end position="302"/>
    </location>
</feature>
<name>W4LIT0_ENTF1</name>
<evidence type="ECO:0000313" key="10">
    <source>
        <dbReference type="Proteomes" id="UP000019141"/>
    </source>
</evidence>
<dbReference type="Pfam" id="PF00528">
    <property type="entry name" value="BPD_transp_1"/>
    <property type="match status" value="1"/>
</dbReference>
<keyword evidence="3" id="KW-1003">Cell membrane</keyword>
<comment type="similarity">
    <text evidence="7">Belongs to the binding-protein-dependent transport system permease family.</text>
</comment>
<keyword evidence="5 7" id="KW-1133">Transmembrane helix</keyword>
<reference evidence="9 10" key="1">
    <citation type="journal article" date="2014" name="Nature">
        <title>An environmental bacterial taxon with a large and distinct metabolic repertoire.</title>
        <authorList>
            <person name="Wilson M.C."/>
            <person name="Mori T."/>
            <person name="Ruckert C."/>
            <person name="Uria A.R."/>
            <person name="Helf M.J."/>
            <person name="Takada K."/>
            <person name="Gernert C."/>
            <person name="Steffens U.A."/>
            <person name="Heycke N."/>
            <person name="Schmitt S."/>
            <person name="Rinke C."/>
            <person name="Helfrich E.J."/>
            <person name="Brachmann A.O."/>
            <person name="Gurgui C."/>
            <person name="Wakimoto T."/>
            <person name="Kracht M."/>
            <person name="Crusemann M."/>
            <person name="Hentschel U."/>
            <person name="Abe I."/>
            <person name="Matsunaga S."/>
            <person name="Kalinowski J."/>
            <person name="Takeyama H."/>
            <person name="Piel J."/>
        </authorList>
    </citation>
    <scope>NUCLEOTIDE SEQUENCE [LARGE SCALE GENOMIC DNA]</scope>
    <source>
        <strain evidence="10">TSY1</strain>
    </source>
</reference>
<evidence type="ECO:0000256" key="4">
    <source>
        <dbReference type="ARBA" id="ARBA00022692"/>
    </source>
</evidence>
<feature type="transmembrane region" description="Helical" evidence="7">
    <location>
        <begin position="45"/>
        <end position="67"/>
    </location>
</feature>
<dbReference type="AlphaFoldDB" id="W4LIT0"/>
<evidence type="ECO:0000256" key="6">
    <source>
        <dbReference type="ARBA" id="ARBA00023136"/>
    </source>
</evidence>
<keyword evidence="6 7" id="KW-0472">Membrane</keyword>
<dbReference type="InterPro" id="IPR000515">
    <property type="entry name" value="MetI-like"/>
</dbReference>
<dbReference type="InterPro" id="IPR025966">
    <property type="entry name" value="OppC_N"/>
</dbReference>
<dbReference type="GO" id="GO:0005886">
    <property type="term" value="C:plasma membrane"/>
    <property type="evidence" value="ECO:0007669"/>
    <property type="project" value="UniProtKB-SubCell"/>
</dbReference>
<keyword evidence="2 7" id="KW-0813">Transport</keyword>
<evidence type="ECO:0000256" key="1">
    <source>
        <dbReference type="ARBA" id="ARBA00004651"/>
    </source>
</evidence>
<dbReference type="GO" id="GO:0055085">
    <property type="term" value="P:transmembrane transport"/>
    <property type="evidence" value="ECO:0007669"/>
    <property type="project" value="InterPro"/>
</dbReference>
<dbReference type="HOGENOM" id="CLU_028518_1_1_7"/>
<evidence type="ECO:0000256" key="5">
    <source>
        <dbReference type="ARBA" id="ARBA00022989"/>
    </source>
</evidence>
<feature type="transmembrane region" description="Helical" evidence="7">
    <location>
        <begin position="109"/>
        <end position="134"/>
    </location>
</feature>
<dbReference type="CDD" id="cd06261">
    <property type="entry name" value="TM_PBP2"/>
    <property type="match status" value="1"/>
</dbReference>
<sequence length="316" mass="34615">MARVSVTSAPDGFDADIRELAQSSPRKRLRRALADAAWELWRNRLATFGAAMVLALFLVAILAPVLATHNPVKQNYREMLQGPSAAHYFGTDKFGRDIWSRTVWGARRLVTIAVLAVLMGLVGGIPLGVISGYYGGKLDAVLMRVVDAWLAFPGILFYLLTASFIRAYELSLFWNTVGLIIALGVARTPNIARLVRGSVLAEREKEYVEASHVIGESHLYIAFRQILPNCLSPVIIQATIALGFELLIITSLSFLGLGAPPPTPDWGADLNLAREHMVTRPYLAIFPGLAISYAVLGFNLFGDGLRDILDPRTADR</sequence>
<evidence type="ECO:0000256" key="3">
    <source>
        <dbReference type="ARBA" id="ARBA00022475"/>
    </source>
</evidence>
<dbReference type="Gene3D" id="1.10.3720.10">
    <property type="entry name" value="MetI-like"/>
    <property type="match status" value="1"/>
</dbReference>
<evidence type="ECO:0000256" key="7">
    <source>
        <dbReference type="RuleBase" id="RU363032"/>
    </source>
</evidence>
<dbReference type="PANTHER" id="PTHR43386">
    <property type="entry name" value="OLIGOPEPTIDE TRANSPORT SYSTEM PERMEASE PROTEIN APPC"/>
    <property type="match status" value="1"/>
</dbReference>
<evidence type="ECO:0000256" key="2">
    <source>
        <dbReference type="ARBA" id="ARBA00022448"/>
    </source>
</evidence>
<dbReference type="Pfam" id="PF12911">
    <property type="entry name" value="OppC_N"/>
    <property type="match status" value="1"/>
</dbReference>
<dbReference type="PATRIC" id="fig|1429438.4.peg.4065"/>
<dbReference type="InterPro" id="IPR035906">
    <property type="entry name" value="MetI-like_sf"/>
</dbReference>
<feature type="transmembrane region" description="Helical" evidence="7">
    <location>
        <begin position="234"/>
        <end position="257"/>
    </location>
</feature>
<dbReference type="InterPro" id="IPR050366">
    <property type="entry name" value="BP-dependent_transpt_permease"/>
</dbReference>
<organism evidence="9 10">
    <name type="scientific">Entotheonella factor</name>
    <dbReference type="NCBI Taxonomy" id="1429438"/>
    <lineage>
        <taxon>Bacteria</taxon>
        <taxon>Pseudomonadati</taxon>
        <taxon>Nitrospinota/Tectimicrobiota group</taxon>
        <taxon>Candidatus Tectimicrobiota</taxon>
        <taxon>Candidatus Entotheonellia</taxon>
        <taxon>Candidatus Entotheonellales</taxon>
        <taxon>Candidatus Entotheonellaceae</taxon>
        <taxon>Candidatus Entotheonella</taxon>
    </lineage>
</organism>
<keyword evidence="10" id="KW-1185">Reference proteome</keyword>
<comment type="caution">
    <text evidence="9">The sequence shown here is derived from an EMBL/GenBank/DDBJ whole genome shotgun (WGS) entry which is preliminary data.</text>
</comment>
<feature type="transmembrane region" description="Helical" evidence="7">
    <location>
        <begin position="141"/>
        <end position="161"/>
    </location>
</feature>
<comment type="subcellular location">
    <subcellularLocation>
        <location evidence="1 7">Cell membrane</location>
        <topology evidence="1 7">Multi-pass membrane protein</topology>
    </subcellularLocation>
</comment>
<dbReference type="Proteomes" id="UP000019141">
    <property type="component" value="Unassembled WGS sequence"/>
</dbReference>
<evidence type="ECO:0000259" key="8">
    <source>
        <dbReference type="PROSITE" id="PS50928"/>
    </source>
</evidence>